<dbReference type="Proteomes" id="UP000245884">
    <property type="component" value="Unassembled WGS sequence"/>
</dbReference>
<feature type="domain" description="Chromo" evidence="4">
    <location>
        <begin position="117"/>
        <end position="159"/>
    </location>
</feature>
<sequence>MPSRHSSLAIDSPVRSPRRSQSSRGAKDSPRASTSSSSRIRTPTKQHRRAICESDLDDSDDEAHSPPRSSKKDKEADRTKSNGKGKASRRDEDEDDPDELISDTNDDEDDDEEEEEYEIESILRHKLDKKTGAWQFLVHWAGYSSDWDTWEPEVRLPYCADGVALRSLLTHDPLHRARRTTSKLQQMRSSRLTGRR</sequence>
<evidence type="ECO:0000256" key="2">
    <source>
        <dbReference type="ARBA" id="ARBA00023242"/>
    </source>
</evidence>
<protein>
    <recommendedName>
        <fullName evidence="4">Chromo domain-containing protein</fullName>
    </recommendedName>
</protein>
<keyword evidence="6" id="KW-1185">Reference proteome</keyword>
<feature type="region of interest" description="Disordered" evidence="3">
    <location>
        <begin position="1"/>
        <end position="119"/>
    </location>
</feature>
<dbReference type="PANTHER" id="PTHR22812">
    <property type="entry name" value="CHROMOBOX PROTEIN"/>
    <property type="match status" value="1"/>
</dbReference>
<dbReference type="InterPro" id="IPR023780">
    <property type="entry name" value="Chromo_domain"/>
</dbReference>
<evidence type="ECO:0000256" key="3">
    <source>
        <dbReference type="SAM" id="MobiDB-lite"/>
    </source>
</evidence>
<dbReference type="PROSITE" id="PS50013">
    <property type="entry name" value="CHROMO_2"/>
    <property type="match status" value="1"/>
</dbReference>
<dbReference type="InterPro" id="IPR000953">
    <property type="entry name" value="Chromo/chromo_shadow_dom"/>
</dbReference>
<proteinExistence type="predicted"/>
<dbReference type="Pfam" id="PF00385">
    <property type="entry name" value="Chromo"/>
    <property type="match status" value="1"/>
</dbReference>
<dbReference type="CDD" id="cd00024">
    <property type="entry name" value="CD_CSD"/>
    <property type="match status" value="1"/>
</dbReference>
<dbReference type="SMART" id="SM00298">
    <property type="entry name" value="CHROMO"/>
    <property type="match status" value="1"/>
</dbReference>
<organism evidence="5 6">
    <name type="scientific">Jaminaea rosea</name>
    <dbReference type="NCBI Taxonomy" id="1569628"/>
    <lineage>
        <taxon>Eukaryota</taxon>
        <taxon>Fungi</taxon>
        <taxon>Dikarya</taxon>
        <taxon>Basidiomycota</taxon>
        <taxon>Ustilaginomycotina</taxon>
        <taxon>Exobasidiomycetes</taxon>
        <taxon>Microstromatales</taxon>
        <taxon>Microstromatales incertae sedis</taxon>
        <taxon>Jaminaea</taxon>
    </lineage>
</organism>
<comment type="subcellular location">
    <subcellularLocation>
        <location evidence="1">Nucleus</location>
    </subcellularLocation>
</comment>
<name>A0A316UXA5_9BASI</name>
<dbReference type="RefSeq" id="XP_025364548.1">
    <property type="nucleotide sequence ID" value="XM_025503290.1"/>
</dbReference>
<keyword evidence="2" id="KW-0539">Nucleus</keyword>
<evidence type="ECO:0000259" key="4">
    <source>
        <dbReference type="PROSITE" id="PS50013"/>
    </source>
</evidence>
<evidence type="ECO:0000313" key="6">
    <source>
        <dbReference type="Proteomes" id="UP000245884"/>
    </source>
</evidence>
<reference evidence="5 6" key="1">
    <citation type="journal article" date="2018" name="Mol. Biol. Evol.">
        <title>Broad Genomic Sampling Reveals a Smut Pathogenic Ancestry of the Fungal Clade Ustilaginomycotina.</title>
        <authorList>
            <person name="Kijpornyongpan T."/>
            <person name="Mondo S.J."/>
            <person name="Barry K."/>
            <person name="Sandor L."/>
            <person name="Lee J."/>
            <person name="Lipzen A."/>
            <person name="Pangilinan J."/>
            <person name="LaButti K."/>
            <person name="Hainaut M."/>
            <person name="Henrissat B."/>
            <person name="Grigoriev I.V."/>
            <person name="Spatafora J.W."/>
            <person name="Aime M.C."/>
        </authorList>
    </citation>
    <scope>NUCLEOTIDE SEQUENCE [LARGE SCALE GENOMIC DNA]</scope>
    <source>
        <strain evidence="5 6">MCA 5214</strain>
    </source>
</reference>
<feature type="compositionally biased region" description="Low complexity" evidence="3">
    <location>
        <begin position="12"/>
        <end position="24"/>
    </location>
</feature>
<dbReference type="InterPro" id="IPR051219">
    <property type="entry name" value="Heterochromatin_chromo-domain"/>
</dbReference>
<dbReference type="EMBL" id="KZ819662">
    <property type="protein sequence ID" value="PWN29936.1"/>
    <property type="molecule type" value="Genomic_DNA"/>
</dbReference>
<dbReference type="GO" id="GO:0006338">
    <property type="term" value="P:chromatin remodeling"/>
    <property type="evidence" value="ECO:0007669"/>
    <property type="project" value="UniProtKB-ARBA"/>
</dbReference>
<feature type="compositionally biased region" description="Acidic residues" evidence="3">
    <location>
        <begin position="92"/>
        <end position="119"/>
    </location>
</feature>
<feature type="compositionally biased region" description="Basic and acidic residues" evidence="3">
    <location>
        <begin position="62"/>
        <end position="80"/>
    </location>
</feature>
<accession>A0A316UXA5</accession>
<dbReference type="AlphaFoldDB" id="A0A316UXA5"/>
<dbReference type="GeneID" id="37025113"/>
<dbReference type="InterPro" id="IPR016197">
    <property type="entry name" value="Chromo-like_dom_sf"/>
</dbReference>
<dbReference type="OrthoDB" id="2630497at2759"/>
<gene>
    <name evidence="5" type="ORF">BDZ90DRAFT_1211</name>
</gene>
<dbReference type="SUPFAM" id="SSF54160">
    <property type="entry name" value="Chromo domain-like"/>
    <property type="match status" value="1"/>
</dbReference>
<dbReference type="GO" id="GO:0005634">
    <property type="term" value="C:nucleus"/>
    <property type="evidence" value="ECO:0007669"/>
    <property type="project" value="UniProtKB-SubCell"/>
</dbReference>
<evidence type="ECO:0000313" key="5">
    <source>
        <dbReference type="EMBL" id="PWN29936.1"/>
    </source>
</evidence>
<feature type="compositionally biased region" description="Low complexity" evidence="3">
    <location>
        <begin position="31"/>
        <end position="41"/>
    </location>
</feature>
<dbReference type="STRING" id="1569628.A0A316UXA5"/>
<evidence type="ECO:0000256" key="1">
    <source>
        <dbReference type="ARBA" id="ARBA00004123"/>
    </source>
</evidence>
<dbReference type="Gene3D" id="2.40.50.40">
    <property type="match status" value="1"/>
</dbReference>